<feature type="chain" id="PRO_5046397522" evidence="1">
    <location>
        <begin position="21"/>
        <end position="127"/>
    </location>
</feature>
<gene>
    <name evidence="3" type="ORF">ACFFVB_05320</name>
</gene>
<dbReference type="SUPFAM" id="SSF49503">
    <property type="entry name" value="Cupredoxins"/>
    <property type="match status" value="1"/>
</dbReference>
<dbReference type="RefSeq" id="WP_382381678.1">
    <property type="nucleotide sequence ID" value="NZ_JBHMEZ010000003.1"/>
</dbReference>
<feature type="signal peptide" evidence="1">
    <location>
        <begin position="1"/>
        <end position="20"/>
    </location>
</feature>
<sequence>MKKFIAVIVFALAFTVSGHAQDKMNTEATTVALEQTKGEFTQKSLTLKEGDYVFEIANKNVGHQVGFVLVPKGKDASNPENHISNAYVTKAVENNTTESSKVTSLAKGEYIYFCPLNPTPQYTLTVE</sequence>
<dbReference type="EMBL" id="JBHMEZ010000003">
    <property type="protein sequence ID" value="MFB9052494.1"/>
    <property type="molecule type" value="Genomic_DNA"/>
</dbReference>
<feature type="domain" description="EfeO-type cupredoxin-like" evidence="2">
    <location>
        <begin position="8"/>
        <end position="126"/>
    </location>
</feature>
<dbReference type="Pfam" id="PF13473">
    <property type="entry name" value="Cupredoxin_1"/>
    <property type="match status" value="1"/>
</dbReference>
<accession>A0ABV5EZ79</accession>
<dbReference type="Gene3D" id="2.60.40.420">
    <property type="entry name" value="Cupredoxins - blue copper proteins"/>
    <property type="match status" value="1"/>
</dbReference>
<protein>
    <submittedName>
        <fullName evidence="3">Cupredoxin domain-containing protein</fullName>
    </submittedName>
</protein>
<evidence type="ECO:0000313" key="3">
    <source>
        <dbReference type="EMBL" id="MFB9052494.1"/>
    </source>
</evidence>
<proteinExistence type="predicted"/>
<evidence type="ECO:0000259" key="2">
    <source>
        <dbReference type="Pfam" id="PF13473"/>
    </source>
</evidence>
<dbReference type="InterPro" id="IPR008972">
    <property type="entry name" value="Cupredoxin"/>
</dbReference>
<comment type="caution">
    <text evidence="3">The sequence shown here is derived from an EMBL/GenBank/DDBJ whole genome shotgun (WGS) entry which is preliminary data.</text>
</comment>
<reference evidence="3 4" key="1">
    <citation type="submission" date="2024-09" db="EMBL/GenBank/DDBJ databases">
        <authorList>
            <person name="Sun Q."/>
            <person name="Mori K."/>
        </authorList>
    </citation>
    <scope>NUCLEOTIDE SEQUENCE [LARGE SCALE GENOMIC DNA]</scope>
    <source>
        <strain evidence="3 4">CECT 8286</strain>
    </source>
</reference>
<evidence type="ECO:0000256" key="1">
    <source>
        <dbReference type="SAM" id="SignalP"/>
    </source>
</evidence>
<dbReference type="InterPro" id="IPR028096">
    <property type="entry name" value="EfeO_Cupredoxin"/>
</dbReference>
<name>A0ABV5EZ79_9FLAO</name>
<dbReference type="Proteomes" id="UP001589605">
    <property type="component" value="Unassembled WGS sequence"/>
</dbReference>
<evidence type="ECO:0000313" key="4">
    <source>
        <dbReference type="Proteomes" id="UP001589605"/>
    </source>
</evidence>
<organism evidence="3 4">
    <name type="scientific">Formosa undariae</name>
    <dbReference type="NCBI Taxonomy" id="1325436"/>
    <lineage>
        <taxon>Bacteria</taxon>
        <taxon>Pseudomonadati</taxon>
        <taxon>Bacteroidota</taxon>
        <taxon>Flavobacteriia</taxon>
        <taxon>Flavobacteriales</taxon>
        <taxon>Flavobacteriaceae</taxon>
        <taxon>Formosa</taxon>
    </lineage>
</organism>
<keyword evidence="1" id="KW-0732">Signal</keyword>
<keyword evidence="4" id="KW-1185">Reference proteome</keyword>